<dbReference type="CDD" id="cd19051">
    <property type="entry name" value="LGIC_TM_cation"/>
    <property type="match status" value="1"/>
</dbReference>
<keyword evidence="7 15" id="KW-0472">Membrane</keyword>
<evidence type="ECO:0000256" key="4">
    <source>
        <dbReference type="ARBA" id="ARBA00022989"/>
    </source>
</evidence>
<keyword evidence="20" id="KW-1185">Reference proteome</keyword>
<dbReference type="Pfam" id="PF02932">
    <property type="entry name" value="Neur_chan_memb"/>
    <property type="match status" value="1"/>
</dbReference>
<dbReference type="PRINTS" id="PR00254">
    <property type="entry name" value="NICOTINICR"/>
</dbReference>
<feature type="domain" description="Neurotransmitter-gated ion-channel ligand-binding" evidence="17">
    <location>
        <begin position="38"/>
        <end position="249"/>
    </location>
</feature>
<evidence type="ECO:0000259" key="17">
    <source>
        <dbReference type="Pfam" id="PF02931"/>
    </source>
</evidence>
<evidence type="ECO:0000256" key="7">
    <source>
        <dbReference type="ARBA" id="ARBA00023136"/>
    </source>
</evidence>
<evidence type="ECO:0000256" key="14">
    <source>
        <dbReference type="SAM" id="MobiDB-lite"/>
    </source>
</evidence>
<accession>A0ABY7DVV0</accession>
<dbReference type="EMBL" id="CP111014">
    <property type="protein sequence ID" value="WAR00747.1"/>
    <property type="molecule type" value="Genomic_DNA"/>
</dbReference>
<keyword evidence="10" id="KW-0325">Glycoprotein</keyword>
<dbReference type="InterPro" id="IPR006201">
    <property type="entry name" value="Neur_channel"/>
</dbReference>
<dbReference type="PRINTS" id="PR00252">
    <property type="entry name" value="NRIONCHANNEL"/>
</dbReference>
<proteinExistence type="predicted"/>
<keyword evidence="11" id="KW-1071">Ligand-gated ion channel</keyword>
<keyword evidence="4 15" id="KW-1133">Transmembrane helix</keyword>
<evidence type="ECO:0000313" key="19">
    <source>
        <dbReference type="EMBL" id="WAR00747.1"/>
    </source>
</evidence>
<feature type="compositionally biased region" description="Polar residues" evidence="14">
    <location>
        <begin position="412"/>
        <end position="426"/>
    </location>
</feature>
<keyword evidence="12" id="KW-0407">Ion channel</keyword>
<feature type="transmembrane region" description="Helical" evidence="15">
    <location>
        <begin position="251"/>
        <end position="274"/>
    </location>
</feature>
<feature type="compositionally biased region" description="Low complexity" evidence="14">
    <location>
        <begin position="440"/>
        <end position="450"/>
    </location>
</feature>
<evidence type="ECO:0000259" key="18">
    <source>
        <dbReference type="Pfam" id="PF02932"/>
    </source>
</evidence>
<evidence type="ECO:0000256" key="11">
    <source>
        <dbReference type="ARBA" id="ARBA00023286"/>
    </source>
</evidence>
<evidence type="ECO:0000256" key="15">
    <source>
        <dbReference type="SAM" id="Phobius"/>
    </source>
</evidence>
<feature type="region of interest" description="Disordered" evidence="14">
    <location>
        <begin position="411"/>
        <end position="450"/>
    </location>
</feature>
<keyword evidence="8" id="KW-1015">Disulfide bond</keyword>
<dbReference type="InterPro" id="IPR002394">
    <property type="entry name" value="Nicotinic_acetylcholine_rcpt"/>
</dbReference>
<evidence type="ECO:0000256" key="13">
    <source>
        <dbReference type="ARBA" id="ARBA00034099"/>
    </source>
</evidence>
<evidence type="ECO:0000256" key="9">
    <source>
        <dbReference type="ARBA" id="ARBA00023170"/>
    </source>
</evidence>
<dbReference type="InterPro" id="IPR038050">
    <property type="entry name" value="Neuro_actylchol_rec"/>
</dbReference>
<dbReference type="InterPro" id="IPR006202">
    <property type="entry name" value="Neur_chan_lig-bd"/>
</dbReference>
<evidence type="ECO:0000256" key="2">
    <source>
        <dbReference type="ARBA" id="ARBA00022475"/>
    </source>
</evidence>
<keyword evidence="1" id="KW-0813">Transport</keyword>
<feature type="region of interest" description="Disordered" evidence="14">
    <location>
        <begin position="475"/>
        <end position="501"/>
    </location>
</feature>
<evidence type="ECO:0000256" key="16">
    <source>
        <dbReference type="SAM" id="SignalP"/>
    </source>
</evidence>
<keyword evidence="2" id="KW-1003">Cell membrane</keyword>
<name>A0ABY7DVV0_MYAAR</name>
<dbReference type="SUPFAM" id="SSF90112">
    <property type="entry name" value="Neurotransmitter-gated ion-channel transmembrane pore"/>
    <property type="match status" value="1"/>
</dbReference>
<keyword evidence="3 15" id="KW-0812">Transmembrane</keyword>
<evidence type="ECO:0000313" key="20">
    <source>
        <dbReference type="Proteomes" id="UP001164746"/>
    </source>
</evidence>
<dbReference type="InterPro" id="IPR006029">
    <property type="entry name" value="Neurotrans-gated_channel_TM"/>
</dbReference>
<evidence type="ECO:0000256" key="5">
    <source>
        <dbReference type="ARBA" id="ARBA00023018"/>
    </source>
</evidence>
<evidence type="ECO:0000256" key="10">
    <source>
        <dbReference type="ARBA" id="ARBA00023180"/>
    </source>
</evidence>
<reference evidence="19" key="1">
    <citation type="submission" date="2022-11" db="EMBL/GenBank/DDBJ databases">
        <title>Centuries of genome instability and evolution in soft-shell clam transmissible cancer (bioRxiv).</title>
        <authorList>
            <person name="Hart S.F.M."/>
            <person name="Yonemitsu M.A."/>
            <person name="Giersch R.M."/>
            <person name="Beal B.F."/>
            <person name="Arriagada G."/>
            <person name="Davis B.W."/>
            <person name="Ostrander E.A."/>
            <person name="Goff S.P."/>
            <person name="Metzger M.J."/>
        </authorList>
    </citation>
    <scope>NUCLEOTIDE SEQUENCE</scope>
    <source>
        <strain evidence="19">MELC-2E11</strain>
        <tissue evidence="19">Siphon/mantle</tissue>
    </source>
</reference>
<keyword evidence="6" id="KW-0406">Ion transport</keyword>
<organism evidence="19 20">
    <name type="scientific">Mya arenaria</name>
    <name type="common">Soft-shell clam</name>
    <dbReference type="NCBI Taxonomy" id="6604"/>
    <lineage>
        <taxon>Eukaryota</taxon>
        <taxon>Metazoa</taxon>
        <taxon>Spiralia</taxon>
        <taxon>Lophotrochozoa</taxon>
        <taxon>Mollusca</taxon>
        <taxon>Bivalvia</taxon>
        <taxon>Autobranchia</taxon>
        <taxon>Heteroconchia</taxon>
        <taxon>Euheterodonta</taxon>
        <taxon>Imparidentia</taxon>
        <taxon>Neoheterodontei</taxon>
        <taxon>Myida</taxon>
        <taxon>Myoidea</taxon>
        <taxon>Myidae</taxon>
        <taxon>Mya</taxon>
    </lineage>
</organism>
<feature type="transmembrane region" description="Helical" evidence="15">
    <location>
        <begin position="567"/>
        <end position="588"/>
    </location>
</feature>
<dbReference type="InterPro" id="IPR036719">
    <property type="entry name" value="Neuro-gated_channel_TM_sf"/>
</dbReference>
<feature type="transmembrane region" description="Helical" evidence="15">
    <location>
        <begin position="281"/>
        <end position="298"/>
    </location>
</feature>
<keyword evidence="16" id="KW-0732">Signal</keyword>
<dbReference type="Gene3D" id="2.70.170.10">
    <property type="entry name" value="Neurotransmitter-gated ion-channel ligand-binding domain"/>
    <property type="match status" value="1"/>
</dbReference>
<keyword evidence="5" id="KW-0770">Synapse</keyword>
<evidence type="ECO:0000256" key="1">
    <source>
        <dbReference type="ARBA" id="ARBA00022448"/>
    </source>
</evidence>
<comment type="subcellular location">
    <subcellularLocation>
        <location evidence="13">Synaptic cell membrane</location>
        <topology evidence="13">Multi-pass membrane protein</topology>
    </subcellularLocation>
</comment>
<dbReference type="Gene3D" id="1.20.58.390">
    <property type="entry name" value="Neurotransmitter-gated ion-channel transmembrane domain"/>
    <property type="match status" value="1"/>
</dbReference>
<dbReference type="InterPro" id="IPR036734">
    <property type="entry name" value="Neur_chan_lig-bd_sf"/>
</dbReference>
<dbReference type="Pfam" id="PF02931">
    <property type="entry name" value="Neur_chan_LBD"/>
    <property type="match status" value="1"/>
</dbReference>
<feature type="domain" description="Neurotransmitter-gated ion-channel transmembrane" evidence="18">
    <location>
        <begin position="256"/>
        <end position="576"/>
    </location>
</feature>
<dbReference type="CDD" id="cd18997">
    <property type="entry name" value="LGIC_ECD_nAChR"/>
    <property type="match status" value="1"/>
</dbReference>
<evidence type="ECO:0000256" key="3">
    <source>
        <dbReference type="ARBA" id="ARBA00022692"/>
    </source>
</evidence>
<sequence length="589" mass="66479">MDLRAVALAPGCLVTLTSLCLALASHKEHIAPELAGWERRLYANLTSNYNAFSRPVMSASQRVHLNFSLSLNQVIDLDEKHQILTTYVWINERWDDANLRWRPEDFDGIERLMFPAALIWLPDIFIFNIAGFANEGFVNVSGSRVLVLSTGKVTWSIPLRIRSACPVDATYFPYDRQSCDIHFGSWIYDFSQIDISLESNIADVTNYVVNNEFDLYHAYLRRTIEGPSCCPGNESHPMVHLSIQLKRKTNYYDYIVIAPTLNLCVLTLATFLLPCECGWKIAIGLTVFLTLYVLQLLIAENVPDTNSTPLISVFILLVMSLNSISLITATIIMNIKRRSLADPPPPVPRILMHVCEKYLARVVCARMTNWKRIASTPNEVVEQIMIFPPADDVSDSGETCGQYVQRQEMMSDVSNESADLQNSQDIEIQPPPSLDRTETAESSFSTSSANDNSLNDVACTDCLLKPGPCDTASHENYSFQGDESDTCTVTSSRDERRGLAETSLYTRPRRFSKHRPSYKKAIKSGHTVTSKRHSTKPKIRYNESQLSNISRKYQWYFVADVIDTTAFLIYVIVMFLSIVTVLVIIPLFA</sequence>
<feature type="chain" id="PRO_5045976041" evidence="16">
    <location>
        <begin position="25"/>
        <end position="589"/>
    </location>
</feature>
<gene>
    <name evidence="19" type="ORF">MAR_025119</name>
</gene>
<dbReference type="SUPFAM" id="SSF63712">
    <property type="entry name" value="Nicotinic receptor ligand binding domain-like"/>
    <property type="match status" value="1"/>
</dbReference>
<dbReference type="PANTHER" id="PTHR18945">
    <property type="entry name" value="NEUROTRANSMITTER GATED ION CHANNEL"/>
    <property type="match status" value="1"/>
</dbReference>
<feature type="signal peptide" evidence="16">
    <location>
        <begin position="1"/>
        <end position="24"/>
    </location>
</feature>
<feature type="transmembrane region" description="Helical" evidence="15">
    <location>
        <begin position="310"/>
        <end position="332"/>
    </location>
</feature>
<dbReference type="Proteomes" id="UP001164746">
    <property type="component" value="Chromosome 3"/>
</dbReference>
<evidence type="ECO:0000256" key="8">
    <source>
        <dbReference type="ARBA" id="ARBA00023157"/>
    </source>
</evidence>
<keyword evidence="9" id="KW-0675">Receptor</keyword>
<evidence type="ECO:0000256" key="12">
    <source>
        <dbReference type="ARBA" id="ARBA00023303"/>
    </source>
</evidence>
<feature type="compositionally biased region" description="Polar residues" evidence="14">
    <location>
        <begin position="475"/>
        <end position="491"/>
    </location>
</feature>
<protein>
    <submittedName>
        <fullName evidence="19">ACHA7-like protein</fullName>
    </submittedName>
</protein>
<evidence type="ECO:0000256" key="6">
    <source>
        <dbReference type="ARBA" id="ARBA00023065"/>
    </source>
</evidence>